<name>Q01QA9_SOLUE</name>
<evidence type="ECO:0000256" key="6">
    <source>
        <dbReference type="SAM" id="SignalP"/>
    </source>
</evidence>
<gene>
    <name evidence="8" type="ordered locus">Acid_7250</name>
</gene>
<evidence type="ECO:0000256" key="3">
    <source>
        <dbReference type="ARBA" id="ARBA00023002"/>
    </source>
</evidence>
<dbReference type="FunCoup" id="Q01QA9">
    <property type="interactions" value="166"/>
</dbReference>
<sequence precursor="true">MMKMMLLGMAMGAMAFGASSVYDFTLNSIDGAPTPLSTFKGKVVLLVNVASKCGFTPQYAGLEKLYEKYKDQGLVLVGVPANNFGAQEPGSNEEIKTFCSRNYNVTFPMMSKVSVKGADKTPLYQYLTDASANPKTAGEIKWNFTKFLIDKKGNVINRFESAVTPESADMLKAIEAALAQ</sequence>
<dbReference type="KEGG" id="sus:Acid_7250"/>
<dbReference type="CDD" id="cd00340">
    <property type="entry name" value="GSH_Peroxidase"/>
    <property type="match status" value="1"/>
</dbReference>
<keyword evidence="2 5" id="KW-0575">Peroxidase</keyword>
<dbReference type="Gene3D" id="3.40.30.10">
    <property type="entry name" value="Glutaredoxin"/>
    <property type="match status" value="1"/>
</dbReference>
<dbReference type="PRINTS" id="PR01011">
    <property type="entry name" value="GLUTPROXDASE"/>
</dbReference>
<keyword evidence="3 5" id="KW-0560">Oxidoreductase</keyword>
<dbReference type="Pfam" id="PF00255">
    <property type="entry name" value="GSHPx"/>
    <property type="match status" value="1"/>
</dbReference>
<dbReference type="PROSITE" id="PS00460">
    <property type="entry name" value="GLUTATHIONE_PEROXID_1"/>
    <property type="match status" value="1"/>
</dbReference>
<dbReference type="EMBL" id="CP000473">
    <property type="protein sequence ID" value="ABJ88161.1"/>
    <property type="molecule type" value="Genomic_DNA"/>
</dbReference>
<evidence type="ECO:0000256" key="4">
    <source>
        <dbReference type="PIRSR" id="PIRSR000303-1"/>
    </source>
</evidence>
<dbReference type="HOGENOM" id="CLU_029507_1_1_0"/>
<dbReference type="PROSITE" id="PS51352">
    <property type="entry name" value="THIOREDOXIN_2"/>
    <property type="match status" value="1"/>
</dbReference>
<dbReference type="PROSITE" id="PS51355">
    <property type="entry name" value="GLUTATHIONE_PEROXID_3"/>
    <property type="match status" value="1"/>
</dbReference>
<feature type="signal peptide" evidence="6">
    <location>
        <begin position="1"/>
        <end position="15"/>
    </location>
</feature>
<dbReference type="InterPro" id="IPR013766">
    <property type="entry name" value="Thioredoxin_domain"/>
</dbReference>
<keyword evidence="6" id="KW-0732">Signal</keyword>
<dbReference type="STRING" id="234267.Acid_7250"/>
<evidence type="ECO:0000256" key="1">
    <source>
        <dbReference type="ARBA" id="ARBA00006926"/>
    </source>
</evidence>
<dbReference type="AlphaFoldDB" id="Q01QA9"/>
<evidence type="ECO:0000256" key="5">
    <source>
        <dbReference type="RuleBase" id="RU000499"/>
    </source>
</evidence>
<dbReference type="PIRSF" id="PIRSF000303">
    <property type="entry name" value="Glutathion_perox"/>
    <property type="match status" value="1"/>
</dbReference>
<dbReference type="SUPFAM" id="SSF52833">
    <property type="entry name" value="Thioredoxin-like"/>
    <property type="match status" value="1"/>
</dbReference>
<dbReference type="GO" id="GO:0004601">
    <property type="term" value="F:peroxidase activity"/>
    <property type="evidence" value="ECO:0007669"/>
    <property type="project" value="UniProtKB-KW"/>
</dbReference>
<proteinExistence type="inferred from homology"/>
<dbReference type="InterPro" id="IPR029759">
    <property type="entry name" value="GPX_AS"/>
</dbReference>
<evidence type="ECO:0000256" key="2">
    <source>
        <dbReference type="ARBA" id="ARBA00022559"/>
    </source>
</evidence>
<dbReference type="GO" id="GO:0034599">
    <property type="term" value="P:cellular response to oxidative stress"/>
    <property type="evidence" value="ECO:0007669"/>
    <property type="project" value="TreeGrafter"/>
</dbReference>
<evidence type="ECO:0000313" key="8">
    <source>
        <dbReference type="EMBL" id="ABJ88161.1"/>
    </source>
</evidence>
<reference evidence="8" key="1">
    <citation type="submission" date="2006-10" db="EMBL/GenBank/DDBJ databases">
        <title>Complete sequence of Solibacter usitatus Ellin6076.</title>
        <authorList>
            <consortium name="US DOE Joint Genome Institute"/>
            <person name="Copeland A."/>
            <person name="Lucas S."/>
            <person name="Lapidus A."/>
            <person name="Barry K."/>
            <person name="Detter J.C."/>
            <person name="Glavina del Rio T."/>
            <person name="Hammon N."/>
            <person name="Israni S."/>
            <person name="Dalin E."/>
            <person name="Tice H."/>
            <person name="Pitluck S."/>
            <person name="Thompson L.S."/>
            <person name="Brettin T."/>
            <person name="Bruce D."/>
            <person name="Han C."/>
            <person name="Tapia R."/>
            <person name="Gilna P."/>
            <person name="Schmutz J."/>
            <person name="Larimer F."/>
            <person name="Land M."/>
            <person name="Hauser L."/>
            <person name="Kyrpides N."/>
            <person name="Mikhailova N."/>
            <person name="Janssen P.H."/>
            <person name="Kuske C.R."/>
            <person name="Richardson P."/>
        </authorList>
    </citation>
    <scope>NUCLEOTIDE SEQUENCE</scope>
    <source>
        <strain evidence="8">Ellin6076</strain>
    </source>
</reference>
<dbReference type="InterPro" id="IPR000889">
    <property type="entry name" value="Glutathione_peroxidase"/>
</dbReference>
<dbReference type="InterPro" id="IPR036249">
    <property type="entry name" value="Thioredoxin-like_sf"/>
</dbReference>
<feature type="chain" id="PRO_5012407051" description="Glutathione peroxidase" evidence="6">
    <location>
        <begin position="16"/>
        <end position="180"/>
    </location>
</feature>
<dbReference type="InParanoid" id="Q01QA9"/>
<accession>Q01QA9</accession>
<dbReference type="FunFam" id="3.40.30.10:FF:000010">
    <property type="entry name" value="Glutathione peroxidase"/>
    <property type="match status" value="1"/>
</dbReference>
<dbReference type="PANTHER" id="PTHR11592">
    <property type="entry name" value="GLUTATHIONE PEROXIDASE"/>
    <property type="match status" value="1"/>
</dbReference>
<evidence type="ECO:0000259" key="7">
    <source>
        <dbReference type="PROSITE" id="PS51352"/>
    </source>
</evidence>
<protein>
    <recommendedName>
        <fullName evidence="5">Glutathione peroxidase</fullName>
    </recommendedName>
</protein>
<feature type="domain" description="Thioredoxin" evidence="7">
    <location>
        <begin position="15"/>
        <end position="179"/>
    </location>
</feature>
<feature type="active site" evidence="4">
    <location>
        <position position="53"/>
    </location>
</feature>
<organism evidence="8">
    <name type="scientific">Solibacter usitatus (strain Ellin6076)</name>
    <dbReference type="NCBI Taxonomy" id="234267"/>
    <lineage>
        <taxon>Bacteria</taxon>
        <taxon>Pseudomonadati</taxon>
        <taxon>Acidobacteriota</taxon>
        <taxon>Terriglobia</taxon>
        <taxon>Bryobacterales</taxon>
        <taxon>Solibacteraceae</taxon>
        <taxon>Candidatus Solibacter</taxon>
    </lineage>
</organism>
<dbReference type="eggNOG" id="COG0386">
    <property type="taxonomic scope" value="Bacteria"/>
</dbReference>
<comment type="similarity">
    <text evidence="1 5">Belongs to the glutathione peroxidase family.</text>
</comment>
<dbReference type="PANTHER" id="PTHR11592:SF78">
    <property type="entry name" value="GLUTATHIONE PEROXIDASE"/>
    <property type="match status" value="1"/>
</dbReference>